<accession>A0AAC9WHE4</accession>
<dbReference type="PANTHER" id="PTHR40078:SF1">
    <property type="entry name" value="INTEGRAL MEMBRANE PROTEIN"/>
    <property type="match status" value="1"/>
</dbReference>
<organism evidence="3 5">
    <name type="scientific">Clostridium formicaceticum</name>
    <dbReference type="NCBI Taxonomy" id="1497"/>
    <lineage>
        <taxon>Bacteria</taxon>
        <taxon>Bacillati</taxon>
        <taxon>Bacillota</taxon>
        <taxon>Clostridia</taxon>
        <taxon>Eubacteriales</taxon>
        <taxon>Clostridiaceae</taxon>
        <taxon>Clostridium</taxon>
    </lineage>
</organism>
<evidence type="ECO:0000256" key="1">
    <source>
        <dbReference type="SAM" id="Phobius"/>
    </source>
</evidence>
<feature type="transmembrane region" description="Helical" evidence="1">
    <location>
        <begin position="102"/>
        <end position="124"/>
    </location>
</feature>
<dbReference type="EMBL" id="CP020559">
    <property type="protein sequence ID" value="ARE88709.1"/>
    <property type="molecule type" value="Genomic_DNA"/>
</dbReference>
<keyword evidence="1" id="KW-1133">Transmembrane helix</keyword>
<dbReference type="Proteomes" id="UP000192478">
    <property type="component" value="Chromosome"/>
</dbReference>
<sequence>MKQFYARLLRLICGLFLYALGIVVTMNAHMGYAPWDVFHVGFAKTIGISIGTVSIITGVIIGIITVLLGEKLGLGTILNMVLIGVFIDMLLGFHIIPVASNFMFGIIMLIVGLFIIALASYFYIESAFGAGPRDSLMFALTRKTGLPVGVCRGTIELLAVFVGWRLGGMIGIGTIISAFVIGFCVQTTFKLLKFDATEIKHETLDQTYKTLFNNKKEQFHEEEVLKKGL</sequence>
<keyword evidence="1" id="KW-0812">Transmembrane</keyword>
<evidence type="ECO:0000313" key="3">
    <source>
        <dbReference type="EMBL" id="ARE88709.1"/>
    </source>
</evidence>
<evidence type="ECO:0000313" key="2">
    <source>
        <dbReference type="EMBL" id="AOY78068.1"/>
    </source>
</evidence>
<dbReference type="AlphaFoldDB" id="A0AAC9WHE4"/>
<protein>
    <submittedName>
        <fullName evidence="3">Uncharacterized protein</fullName>
    </submittedName>
</protein>
<proteinExistence type="predicted"/>
<reference evidence="3 5" key="2">
    <citation type="submission" date="2017-03" db="EMBL/GenBank/DDBJ databases">
        <title>Complete sequence of Clostridium formicaceticum DSM 92.</title>
        <authorList>
            <person name="Poehlein A."/>
            <person name="Karl M."/>
            <person name="Bengelsdorf F.R."/>
            <person name="Duerre P."/>
            <person name="Daniel R."/>
        </authorList>
    </citation>
    <scope>NUCLEOTIDE SEQUENCE [LARGE SCALE GENOMIC DNA]</scope>
    <source>
        <strain evidence="3 5">DSM 92</strain>
    </source>
</reference>
<feature type="transmembrane region" description="Helical" evidence="1">
    <location>
        <begin position="7"/>
        <end position="26"/>
    </location>
</feature>
<feature type="transmembrane region" description="Helical" evidence="1">
    <location>
        <begin position="170"/>
        <end position="192"/>
    </location>
</feature>
<evidence type="ECO:0000313" key="5">
    <source>
        <dbReference type="Proteomes" id="UP000192478"/>
    </source>
</evidence>
<dbReference type="EMBL" id="CP017603">
    <property type="protein sequence ID" value="AOY78068.1"/>
    <property type="molecule type" value="Genomic_DNA"/>
</dbReference>
<feature type="transmembrane region" description="Helical" evidence="1">
    <location>
        <begin position="46"/>
        <end position="69"/>
    </location>
</feature>
<evidence type="ECO:0000313" key="4">
    <source>
        <dbReference type="Proteomes" id="UP000177894"/>
    </source>
</evidence>
<reference evidence="2 4" key="1">
    <citation type="submission" date="2016-10" db="EMBL/GenBank/DDBJ databases">
        <title>Complete Genome Sequence of Acetogen Clostridium formicoaceticum ATCC 27076.</title>
        <authorList>
            <person name="Bao T."/>
            <person name="Cheng C."/>
            <person name="Zhao J."/>
            <person name="Yang S.-T."/>
            <person name="Wang J."/>
            <person name="Wang M."/>
        </authorList>
    </citation>
    <scope>NUCLEOTIDE SEQUENCE [LARGE SCALE GENOMIC DNA]</scope>
    <source>
        <strain evidence="2 4">ATCC 27076</strain>
    </source>
</reference>
<dbReference type="KEGG" id="cfm:BJL90_20695"/>
<keyword evidence="4" id="KW-1185">Reference proteome</keyword>
<feature type="transmembrane region" description="Helical" evidence="1">
    <location>
        <begin position="76"/>
        <end position="96"/>
    </location>
</feature>
<dbReference type="Proteomes" id="UP000177894">
    <property type="component" value="Chromosome"/>
</dbReference>
<keyword evidence="1" id="KW-0472">Membrane</keyword>
<dbReference type="PANTHER" id="PTHR40078">
    <property type="entry name" value="INTEGRAL MEMBRANE PROTEIN-RELATED"/>
    <property type="match status" value="1"/>
</dbReference>
<dbReference type="RefSeq" id="WP_070972653.1">
    <property type="nucleotide sequence ID" value="NZ_CP017603.1"/>
</dbReference>
<dbReference type="Pfam" id="PF19700">
    <property type="entry name" value="DUF6198"/>
    <property type="match status" value="1"/>
</dbReference>
<dbReference type="InterPro" id="IPR038750">
    <property type="entry name" value="YczE/YyaS-like"/>
</dbReference>
<name>A0AAC9WHE4_9CLOT</name>
<gene>
    <name evidence="2" type="ORF">BJL90_20695</name>
    <name evidence="3" type="ORF">CLFO_31150</name>
</gene>